<evidence type="ECO:0000256" key="1">
    <source>
        <dbReference type="ARBA" id="ARBA00012726"/>
    </source>
</evidence>
<dbReference type="RefSeq" id="WP_092908092.1">
    <property type="nucleotide sequence ID" value="NZ_FOUZ01000007.1"/>
</dbReference>
<keyword evidence="2 12" id="KW-0436">Ligase</keyword>
<evidence type="ECO:0000256" key="11">
    <source>
        <dbReference type="PIRSR" id="PIRSR601233-3"/>
    </source>
</evidence>
<evidence type="ECO:0000256" key="8">
    <source>
        <dbReference type="ARBA" id="ARBA00047746"/>
    </source>
</evidence>
<feature type="binding site" evidence="11">
    <location>
        <position position="345"/>
    </location>
    <ligand>
        <name>Mn(2+)</name>
        <dbReference type="ChEBI" id="CHEBI:29035"/>
        <label>2</label>
    </ligand>
</feature>
<dbReference type="EMBL" id="FOUZ01000007">
    <property type="protein sequence ID" value="SFN13454.1"/>
    <property type="molecule type" value="Genomic_DNA"/>
</dbReference>
<dbReference type="GO" id="GO:0005525">
    <property type="term" value="F:GTP binding"/>
    <property type="evidence" value="ECO:0007669"/>
    <property type="project" value="UniProtKB-KW"/>
</dbReference>
<proteinExistence type="predicted"/>
<keyword evidence="13" id="KW-1185">Reference proteome</keyword>
<dbReference type="GO" id="GO:0006396">
    <property type="term" value="P:RNA processing"/>
    <property type="evidence" value="ECO:0007669"/>
    <property type="project" value="InterPro"/>
</dbReference>
<sequence length="479" mass="52674">MNNINNKPINGNDLITLGYPENEILGIALKINKKRTGYTKTEMLEKYTQLLTSPQDFIEDKVFKILAEAFAKGVHLPKEGETIIPLNEEIKAFKIYGAEKIEDGALEQMKVAMQLPVTVAGALMPDAHQGYGLPIGGVLATKNAIIPYGVGVDIGCRMALSVYDLPSTHYFENHDLLKNILMKNTKFGAGHGFHGKYKAEHQVLDDSKFETNSFIQNLKDKAWSQLGSSGGGNHFVEFGLIDFKENDDKLNIKKGTYLALLTHSGSRGFGATIAGHYTQIAKDICKLPYKAKNLAYLDLNSEAGQEYWLAMNLAGEYASACHEIIHQKIAKELGAEILAKIENHHNFAWKEIYNNEEVIVHRKGATPASKDLMGIIPGSMTAPGFLVRGKGEENAINSASHGAGRQMSRTQAIKSLSQNKINDYLNDFGITLIGGGKDEAPMAYKNIHEVMNAQQDLVDVVATFTPKMVRMADDGSKED</sequence>
<reference evidence="13" key="1">
    <citation type="submission" date="2016-10" db="EMBL/GenBank/DDBJ databases">
        <authorList>
            <person name="Varghese N."/>
            <person name="Submissions S."/>
        </authorList>
    </citation>
    <scope>NUCLEOTIDE SEQUENCE [LARGE SCALE GENOMIC DNA]</scope>
    <source>
        <strain evidence="13">XJ109</strain>
    </source>
</reference>
<keyword evidence="3 11" id="KW-0479">Metal-binding</keyword>
<feature type="binding site" evidence="11">
    <location>
        <position position="153"/>
    </location>
    <ligand>
        <name>Mn(2+)</name>
        <dbReference type="ChEBI" id="CHEBI:29035"/>
        <label>1</label>
    </ligand>
</feature>
<accession>A0A1I4WHY5</accession>
<protein>
    <recommendedName>
        <fullName evidence="1">3'-phosphate/5'-hydroxy nucleic acid ligase</fullName>
        <ecNumber evidence="1">6.5.1.8</ecNumber>
    </recommendedName>
</protein>
<dbReference type="InterPro" id="IPR052915">
    <property type="entry name" value="RtcB-like"/>
</dbReference>
<feature type="active site" description="GMP-histidine intermediate" evidence="9">
    <location>
        <position position="401"/>
    </location>
</feature>
<keyword evidence="7 11" id="KW-0464">Manganese</keyword>
<dbReference type="GO" id="GO:0006281">
    <property type="term" value="P:DNA repair"/>
    <property type="evidence" value="ECO:0007669"/>
    <property type="project" value="TreeGrafter"/>
</dbReference>
<evidence type="ECO:0000256" key="3">
    <source>
        <dbReference type="ARBA" id="ARBA00022723"/>
    </source>
</evidence>
<dbReference type="GO" id="GO:0030145">
    <property type="term" value="F:manganese ion binding"/>
    <property type="evidence" value="ECO:0007669"/>
    <property type="project" value="TreeGrafter"/>
</dbReference>
<feature type="binding site" evidence="10">
    <location>
        <begin position="377"/>
        <end position="380"/>
    </location>
    <ligand>
        <name>GMP</name>
        <dbReference type="ChEBI" id="CHEBI:58115"/>
    </ligand>
</feature>
<evidence type="ECO:0000256" key="6">
    <source>
        <dbReference type="ARBA" id="ARBA00023134"/>
    </source>
</evidence>
<dbReference type="Pfam" id="PF01139">
    <property type="entry name" value="RtcB"/>
    <property type="match status" value="1"/>
</dbReference>
<dbReference type="SUPFAM" id="SSF103365">
    <property type="entry name" value="Hypothetical protein PH1602"/>
    <property type="match status" value="1"/>
</dbReference>
<evidence type="ECO:0000313" key="12">
    <source>
        <dbReference type="EMBL" id="SFN13454.1"/>
    </source>
</evidence>
<dbReference type="InterPro" id="IPR001233">
    <property type="entry name" value="RtcB"/>
</dbReference>
<feature type="binding site" evidence="10">
    <location>
        <begin position="345"/>
        <end position="346"/>
    </location>
    <ligand>
        <name>GMP</name>
        <dbReference type="ChEBI" id="CHEBI:58115"/>
    </ligand>
</feature>
<dbReference type="GO" id="GO:0003909">
    <property type="term" value="F:DNA ligase activity"/>
    <property type="evidence" value="ECO:0007669"/>
    <property type="project" value="TreeGrafter"/>
</dbReference>
<keyword evidence="6 10" id="KW-0342">GTP-binding</keyword>
<dbReference type="Proteomes" id="UP000199149">
    <property type="component" value="Unassembled WGS sequence"/>
</dbReference>
<evidence type="ECO:0000256" key="5">
    <source>
        <dbReference type="ARBA" id="ARBA00022800"/>
    </source>
</evidence>
<feature type="binding site" evidence="11">
    <location>
        <position position="263"/>
    </location>
    <ligand>
        <name>Mn(2+)</name>
        <dbReference type="ChEBI" id="CHEBI:29035"/>
        <label>2</label>
    </ligand>
</feature>
<evidence type="ECO:0000256" key="4">
    <source>
        <dbReference type="ARBA" id="ARBA00022741"/>
    </source>
</evidence>
<feature type="binding site" evidence="10">
    <location>
        <begin position="401"/>
        <end position="404"/>
    </location>
    <ligand>
        <name>GMP</name>
        <dbReference type="ChEBI" id="CHEBI:58115"/>
    </ligand>
</feature>
<dbReference type="GO" id="GO:0042245">
    <property type="term" value="P:RNA repair"/>
    <property type="evidence" value="ECO:0007669"/>
    <property type="project" value="UniProtKB-KW"/>
</dbReference>
<dbReference type="STRING" id="684065.SAMN05421738_10728"/>
<dbReference type="PANTHER" id="PTHR43749">
    <property type="entry name" value="RNA-SPLICING LIGASE RTCB"/>
    <property type="match status" value="1"/>
</dbReference>
<evidence type="ECO:0000256" key="9">
    <source>
        <dbReference type="PIRSR" id="PIRSR601233-1"/>
    </source>
</evidence>
<dbReference type="PANTHER" id="PTHR43749:SF2">
    <property type="entry name" value="RNA-SPLICING LIGASE RTCB"/>
    <property type="match status" value="1"/>
</dbReference>
<dbReference type="AlphaFoldDB" id="A0A1I4WHY5"/>
<comment type="catalytic activity">
    <reaction evidence="8">
        <text>a 3'-end 3'-phospho-ribonucleotide-RNA + a 5'-end dephospho-ribonucleoside-RNA + GTP = a ribonucleotidyl-ribonucleotide-RNA + GMP + diphosphate</text>
        <dbReference type="Rhea" id="RHEA:68076"/>
        <dbReference type="Rhea" id="RHEA-COMP:10463"/>
        <dbReference type="Rhea" id="RHEA-COMP:13936"/>
        <dbReference type="Rhea" id="RHEA-COMP:17355"/>
        <dbReference type="ChEBI" id="CHEBI:33019"/>
        <dbReference type="ChEBI" id="CHEBI:37565"/>
        <dbReference type="ChEBI" id="CHEBI:58115"/>
        <dbReference type="ChEBI" id="CHEBI:83062"/>
        <dbReference type="ChEBI" id="CHEBI:138284"/>
        <dbReference type="ChEBI" id="CHEBI:173118"/>
        <dbReference type="EC" id="6.5.1.8"/>
    </reaction>
</comment>
<feature type="binding site" evidence="11">
    <location>
        <position position="234"/>
    </location>
    <ligand>
        <name>Mn(2+)</name>
        <dbReference type="ChEBI" id="CHEBI:29035"/>
        <label>1</label>
    </ligand>
</feature>
<dbReference type="InterPro" id="IPR036025">
    <property type="entry name" value="RtcB-like_sf"/>
</dbReference>
<organism evidence="12 13">
    <name type="scientific">Algoriella xinjiangensis</name>
    <dbReference type="NCBI Taxonomy" id="684065"/>
    <lineage>
        <taxon>Bacteria</taxon>
        <taxon>Pseudomonadati</taxon>
        <taxon>Bacteroidota</taxon>
        <taxon>Flavobacteriia</taxon>
        <taxon>Flavobacteriales</taxon>
        <taxon>Weeksellaceae</taxon>
        <taxon>Algoriella</taxon>
    </lineage>
</organism>
<gene>
    <name evidence="12" type="ORF">SAMN05421738_10728</name>
</gene>
<keyword evidence="4 10" id="KW-0547">Nucleotide-binding</keyword>
<evidence type="ECO:0000256" key="10">
    <source>
        <dbReference type="PIRSR" id="PIRSR601233-2"/>
    </source>
</evidence>
<dbReference type="EC" id="6.5.1.8" evidence="1"/>
<comment type="cofactor">
    <cofactor evidence="11">
        <name>Mn(2+)</name>
        <dbReference type="ChEBI" id="CHEBI:29035"/>
    </cofactor>
    <text evidence="11">Binds 2 manganese ions per subunit.</text>
</comment>
<dbReference type="OrthoDB" id="9802323at2"/>
<keyword evidence="5" id="KW-0692">RNA repair</keyword>
<feature type="binding site" evidence="10">
    <location>
        <begin position="233"/>
        <end position="237"/>
    </location>
    <ligand>
        <name>GMP</name>
        <dbReference type="ChEBI" id="CHEBI:58115"/>
    </ligand>
</feature>
<evidence type="ECO:0000313" key="13">
    <source>
        <dbReference type="Proteomes" id="UP000199149"/>
    </source>
</evidence>
<name>A0A1I4WHY5_9FLAO</name>
<evidence type="ECO:0000256" key="2">
    <source>
        <dbReference type="ARBA" id="ARBA00022598"/>
    </source>
</evidence>
<dbReference type="GO" id="GO:0170057">
    <property type="term" value="F:RNA ligase (GTP) activity"/>
    <property type="evidence" value="ECO:0007669"/>
    <property type="project" value="UniProtKB-EC"/>
</dbReference>
<evidence type="ECO:0000256" key="7">
    <source>
        <dbReference type="ARBA" id="ARBA00023211"/>
    </source>
</evidence>
<dbReference type="Gene3D" id="3.90.1860.10">
    <property type="entry name" value="tRNA-splicing ligase RtcB"/>
    <property type="match status" value="1"/>
</dbReference>